<dbReference type="Gene3D" id="3.40.470.10">
    <property type="entry name" value="Uracil-DNA glycosylase-like domain"/>
    <property type="match status" value="1"/>
</dbReference>
<dbReference type="PANTHER" id="PTHR33693">
    <property type="entry name" value="TYPE-5 URACIL-DNA GLYCOSYLASE"/>
    <property type="match status" value="1"/>
</dbReference>
<evidence type="ECO:0000256" key="3">
    <source>
        <dbReference type="ARBA" id="ARBA00022763"/>
    </source>
</evidence>
<dbReference type="OrthoDB" id="5290748at2"/>
<dbReference type="Proteomes" id="UP000267418">
    <property type="component" value="Unassembled WGS sequence"/>
</dbReference>
<keyword evidence="7" id="KW-0234">DNA repair</keyword>
<name>A0A3S0GV38_9BURK</name>
<evidence type="ECO:0000256" key="7">
    <source>
        <dbReference type="ARBA" id="ARBA00023204"/>
    </source>
</evidence>
<dbReference type="SUPFAM" id="SSF52141">
    <property type="entry name" value="Uracil-DNA glycosylase-like"/>
    <property type="match status" value="1"/>
</dbReference>
<sequence>MLDAQAERPAKPCIQSVEVAQCRIREMTEEIVGELQRIVRAHRQLDAGAHGLELRPVLPCGPHDAAICFVGRDPGEKEAKCGRPFIGESGQRLRDCLLEFYAPSIIPSEQSRLEIGERFFWVNTVPFKPKRNKPWSQPVRVACQPMLLQLMQSHWGGRDVVTFGNEAFFWFGIGQPRATRKKFRAFWNQGDIKYERSIEVPLPGLERTVRLHPMPHPSLANARWRVRFPELFKQRLFELSDPIVATQRRS</sequence>
<dbReference type="PANTHER" id="PTHR33693:SF1">
    <property type="entry name" value="TYPE-4 URACIL-DNA GLYCOSYLASE"/>
    <property type="match status" value="1"/>
</dbReference>
<keyword evidence="4" id="KW-0378">Hydrolase</keyword>
<comment type="caution">
    <text evidence="9">The sequence shown here is derived from an EMBL/GenBank/DDBJ whole genome shotgun (WGS) entry which is preliminary data.</text>
</comment>
<keyword evidence="10" id="KW-1185">Reference proteome</keyword>
<evidence type="ECO:0000259" key="8">
    <source>
        <dbReference type="SMART" id="SM00986"/>
    </source>
</evidence>
<dbReference type="EMBL" id="RXOE01000003">
    <property type="protein sequence ID" value="RTQ33682.1"/>
    <property type="molecule type" value="Genomic_DNA"/>
</dbReference>
<evidence type="ECO:0000313" key="9">
    <source>
        <dbReference type="EMBL" id="RTQ33682.1"/>
    </source>
</evidence>
<keyword evidence="3" id="KW-0227">DNA damage</keyword>
<evidence type="ECO:0000256" key="5">
    <source>
        <dbReference type="ARBA" id="ARBA00023004"/>
    </source>
</evidence>
<gene>
    <name evidence="9" type="ORF">EJP69_15010</name>
</gene>
<dbReference type="Pfam" id="PF03167">
    <property type="entry name" value="UDG"/>
    <property type="match status" value="1"/>
</dbReference>
<dbReference type="AlphaFoldDB" id="A0A3S0GV38"/>
<evidence type="ECO:0000256" key="4">
    <source>
        <dbReference type="ARBA" id="ARBA00022801"/>
    </source>
</evidence>
<organism evidence="9 10">
    <name type="scientific">Variovorax gossypii</name>
    <dbReference type="NCBI Taxonomy" id="1679495"/>
    <lineage>
        <taxon>Bacteria</taxon>
        <taxon>Pseudomonadati</taxon>
        <taxon>Pseudomonadota</taxon>
        <taxon>Betaproteobacteria</taxon>
        <taxon>Burkholderiales</taxon>
        <taxon>Comamonadaceae</taxon>
        <taxon>Variovorax</taxon>
    </lineage>
</organism>
<keyword evidence="6" id="KW-0411">Iron-sulfur</keyword>
<keyword evidence="5" id="KW-0408">Iron</keyword>
<dbReference type="GO" id="GO:0051539">
    <property type="term" value="F:4 iron, 4 sulfur cluster binding"/>
    <property type="evidence" value="ECO:0007669"/>
    <property type="project" value="UniProtKB-KW"/>
</dbReference>
<protein>
    <submittedName>
        <fullName evidence="9">Uracil-DNA glycosylase</fullName>
    </submittedName>
</protein>
<dbReference type="SMART" id="SM00986">
    <property type="entry name" value="UDG"/>
    <property type="match status" value="1"/>
</dbReference>
<keyword evidence="1" id="KW-0004">4Fe-4S</keyword>
<evidence type="ECO:0000313" key="10">
    <source>
        <dbReference type="Proteomes" id="UP000267418"/>
    </source>
</evidence>
<reference evidence="9 10" key="1">
    <citation type="submission" date="2018-12" db="EMBL/GenBank/DDBJ databases">
        <title>The genome of Variovorax gossypii DSM 100435.</title>
        <authorList>
            <person name="Gao J."/>
            <person name="Sun J."/>
        </authorList>
    </citation>
    <scope>NUCLEOTIDE SEQUENCE [LARGE SCALE GENOMIC DNA]</scope>
    <source>
        <strain evidence="9 10">DSM 100435</strain>
    </source>
</reference>
<feature type="domain" description="Uracil-DNA glycosylase-like" evidence="8">
    <location>
        <begin position="58"/>
        <end position="240"/>
    </location>
</feature>
<dbReference type="InterPro" id="IPR005122">
    <property type="entry name" value="Uracil-DNA_glycosylase-like"/>
</dbReference>
<proteinExistence type="predicted"/>
<dbReference type="SMART" id="SM00987">
    <property type="entry name" value="UreE_C"/>
    <property type="match status" value="1"/>
</dbReference>
<accession>A0A3S0GV38</accession>
<evidence type="ECO:0000256" key="1">
    <source>
        <dbReference type="ARBA" id="ARBA00022485"/>
    </source>
</evidence>
<evidence type="ECO:0000256" key="2">
    <source>
        <dbReference type="ARBA" id="ARBA00022723"/>
    </source>
</evidence>
<dbReference type="GO" id="GO:0046872">
    <property type="term" value="F:metal ion binding"/>
    <property type="evidence" value="ECO:0007669"/>
    <property type="project" value="UniProtKB-KW"/>
</dbReference>
<dbReference type="InterPro" id="IPR036895">
    <property type="entry name" value="Uracil-DNA_glycosylase-like_sf"/>
</dbReference>
<keyword evidence="2" id="KW-0479">Metal-binding</keyword>
<dbReference type="GO" id="GO:0097506">
    <property type="term" value="F:deaminated base DNA N-glycosylase activity"/>
    <property type="evidence" value="ECO:0007669"/>
    <property type="project" value="UniProtKB-ARBA"/>
</dbReference>
<dbReference type="InterPro" id="IPR051536">
    <property type="entry name" value="UDG_Type-4/5"/>
</dbReference>
<evidence type="ECO:0000256" key="6">
    <source>
        <dbReference type="ARBA" id="ARBA00023014"/>
    </source>
</evidence>
<dbReference type="GO" id="GO:0006281">
    <property type="term" value="P:DNA repair"/>
    <property type="evidence" value="ECO:0007669"/>
    <property type="project" value="UniProtKB-KW"/>
</dbReference>